<comment type="similarity">
    <text evidence="1">Belongs to the WD repeat PWP2 family.</text>
</comment>
<dbReference type="InterPro" id="IPR015943">
    <property type="entry name" value="WD40/YVTN_repeat-like_dom_sf"/>
</dbReference>
<keyword evidence="8" id="KW-1185">Reference proteome</keyword>
<evidence type="ECO:0000313" key="8">
    <source>
        <dbReference type="Proteomes" id="UP001187531"/>
    </source>
</evidence>
<feature type="repeat" description="WD" evidence="4">
    <location>
        <begin position="502"/>
        <end position="545"/>
    </location>
</feature>
<dbReference type="PROSITE" id="PS50294">
    <property type="entry name" value="WD_REPEATS_REGION"/>
    <property type="match status" value="2"/>
</dbReference>
<dbReference type="EMBL" id="JAVRJZ010000015">
    <property type="protein sequence ID" value="KAK2711973.1"/>
    <property type="molecule type" value="Genomic_DNA"/>
</dbReference>
<proteinExistence type="inferred from homology"/>
<evidence type="ECO:0000256" key="2">
    <source>
        <dbReference type="ARBA" id="ARBA00022574"/>
    </source>
</evidence>
<dbReference type="InterPro" id="IPR019775">
    <property type="entry name" value="WD40_repeat_CS"/>
</dbReference>
<dbReference type="GO" id="GO:0000028">
    <property type="term" value="P:ribosomal small subunit assembly"/>
    <property type="evidence" value="ECO:0007669"/>
    <property type="project" value="TreeGrafter"/>
</dbReference>
<feature type="domain" description="Small-subunit processome Utp12" evidence="6">
    <location>
        <begin position="778"/>
        <end position="887"/>
    </location>
</feature>
<dbReference type="PANTHER" id="PTHR19858">
    <property type="entry name" value="WD40 REPEAT PROTEIN"/>
    <property type="match status" value="1"/>
</dbReference>
<name>A0AA88KY93_ARTSF</name>
<dbReference type="AlphaFoldDB" id="A0AA88KY93"/>
<dbReference type="GO" id="GO:0034388">
    <property type="term" value="C:Pwp2p-containing subcomplex of 90S preribosome"/>
    <property type="evidence" value="ECO:0007669"/>
    <property type="project" value="TreeGrafter"/>
</dbReference>
<dbReference type="PROSITE" id="PS00678">
    <property type="entry name" value="WD_REPEATS_1"/>
    <property type="match status" value="1"/>
</dbReference>
<organism evidence="7 8">
    <name type="scientific">Artemia franciscana</name>
    <name type="common">Brine shrimp</name>
    <name type="synonym">Artemia sanfranciscana</name>
    <dbReference type="NCBI Taxonomy" id="6661"/>
    <lineage>
        <taxon>Eukaryota</taxon>
        <taxon>Metazoa</taxon>
        <taxon>Ecdysozoa</taxon>
        <taxon>Arthropoda</taxon>
        <taxon>Crustacea</taxon>
        <taxon>Branchiopoda</taxon>
        <taxon>Anostraca</taxon>
        <taxon>Artemiidae</taxon>
        <taxon>Artemia</taxon>
    </lineage>
</organism>
<feature type="repeat" description="WD" evidence="4">
    <location>
        <begin position="141"/>
        <end position="175"/>
    </location>
</feature>
<dbReference type="GO" id="GO:0032040">
    <property type="term" value="C:small-subunit processome"/>
    <property type="evidence" value="ECO:0007669"/>
    <property type="project" value="TreeGrafter"/>
</dbReference>
<dbReference type="Gene3D" id="2.130.10.10">
    <property type="entry name" value="YVTN repeat-like/Quinoprotein amine dehydrogenase"/>
    <property type="match status" value="3"/>
</dbReference>
<dbReference type="Pfam" id="PF04003">
    <property type="entry name" value="Utp12"/>
    <property type="match status" value="1"/>
</dbReference>
<comment type="caution">
    <text evidence="7">The sequence shown here is derived from an EMBL/GenBank/DDBJ whole genome shotgun (WGS) entry which is preliminary data.</text>
</comment>
<dbReference type="SMART" id="SM00320">
    <property type="entry name" value="WD40"/>
    <property type="match status" value="12"/>
</dbReference>
<dbReference type="GO" id="GO:0000462">
    <property type="term" value="P:maturation of SSU-rRNA from tricistronic rRNA transcript (SSU-rRNA, 5.8S rRNA, LSU-rRNA)"/>
    <property type="evidence" value="ECO:0007669"/>
    <property type="project" value="TreeGrafter"/>
</dbReference>
<dbReference type="InterPro" id="IPR011044">
    <property type="entry name" value="Quino_amine_DH_bsu"/>
</dbReference>
<dbReference type="InterPro" id="IPR007148">
    <property type="entry name" value="SSU_processome_Utp12"/>
</dbReference>
<dbReference type="SUPFAM" id="SSF50969">
    <property type="entry name" value="YVTN repeat-like/Quinoprotein amine dehydrogenase"/>
    <property type="match status" value="1"/>
</dbReference>
<dbReference type="PANTHER" id="PTHR19858:SF0">
    <property type="entry name" value="PERIODIC TRYPTOPHAN PROTEIN 2 HOMOLOG"/>
    <property type="match status" value="1"/>
</dbReference>
<reference evidence="7" key="1">
    <citation type="submission" date="2023-07" db="EMBL/GenBank/DDBJ databases">
        <title>Chromosome-level genome assembly of Artemia franciscana.</title>
        <authorList>
            <person name="Jo E."/>
        </authorList>
    </citation>
    <scope>NUCLEOTIDE SEQUENCE</scope>
    <source>
        <tissue evidence="7">Whole body</tissue>
    </source>
</reference>
<feature type="repeat" description="WD" evidence="4">
    <location>
        <begin position="374"/>
        <end position="415"/>
    </location>
</feature>
<dbReference type="InterPro" id="IPR027145">
    <property type="entry name" value="PWP2"/>
</dbReference>
<evidence type="ECO:0000256" key="4">
    <source>
        <dbReference type="PROSITE-ProRule" id="PRU00221"/>
    </source>
</evidence>
<evidence type="ECO:0000256" key="3">
    <source>
        <dbReference type="ARBA" id="ARBA00022737"/>
    </source>
</evidence>
<dbReference type="SUPFAM" id="SSF50978">
    <property type="entry name" value="WD40 repeat-like"/>
    <property type="match status" value="2"/>
</dbReference>
<feature type="repeat" description="WD" evidence="4">
    <location>
        <begin position="416"/>
        <end position="445"/>
    </location>
</feature>
<protein>
    <recommendedName>
        <fullName evidence="6">Small-subunit processome Utp12 domain-containing protein</fullName>
    </recommendedName>
</protein>
<dbReference type="Pfam" id="PF00400">
    <property type="entry name" value="WD40"/>
    <property type="match status" value="5"/>
</dbReference>
<evidence type="ECO:0000256" key="1">
    <source>
        <dbReference type="ARBA" id="ARBA00010226"/>
    </source>
</evidence>
<accession>A0AA88KY93</accession>
<evidence type="ECO:0000313" key="7">
    <source>
        <dbReference type="EMBL" id="KAK2711973.1"/>
    </source>
</evidence>
<feature type="region of interest" description="Disordered" evidence="5">
    <location>
        <begin position="227"/>
        <end position="263"/>
    </location>
</feature>
<dbReference type="InterPro" id="IPR001680">
    <property type="entry name" value="WD40_rpt"/>
</dbReference>
<gene>
    <name evidence="7" type="ORF">QYM36_010861</name>
</gene>
<evidence type="ECO:0000256" key="5">
    <source>
        <dbReference type="SAM" id="MobiDB-lite"/>
    </source>
</evidence>
<keyword evidence="2 4" id="KW-0853">WD repeat</keyword>
<dbReference type="Proteomes" id="UP001187531">
    <property type="component" value="Unassembled WGS sequence"/>
</dbReference>
<dbReference type="CDD" id="cd00200">
    <property type="entry name" value="WD40"/>
    <property type="match status" value="1"/>
</dbReference>
<dbReference type="PROSITE" id="PS50082">
    <property type="entry name" value="WD_REPEATS_2"/>
    <property type="match status" value="5"/>
</dbReference>
<feature type="compositionally biased region" description="Basic and acidic residues" evidence="5">
    <location>
        <begin position="253"/>
        <end position="263"/>
    </location>
</feature>
<sequence>MKKNYKFSSLLGTVYKKGNLIFSPVGDVIIAPVGNKISFYDLKSNKSETLPIEARYNYTTLAISPDGCILIAICENGEAHLISLISKTVIYRHGFKTKIRSVQFSPDGTMFAVTKENVVMVYKTPGLRTREYTPFALVKVIKGHFEDTTSISWSSDSKVVAIGSKDMTTKIYPLKWMTNFHIVTLGGHKDVIAGAFFEKDSLDVYTVSRDGHVCVWDSTVDLQDLQDAPGGWTPGKRNQESDSGNSSESDEEKPEKESHKEDRTGVLYQRGGRFFLNDIHRENGYTADVRLTACTFHPDTHMLVTAFSNGTFFIHEMPDCILIVNSALYKERLLDTACTSIALNQTGDWLALGSQESGQLLVWEWQSEIPVLKQQGHFNGLTSLAYSPDGQYVVTGGNDFTVKIWNTSTGFCTREYRVHSSSVTDVTFTQSGKVILSASLDGTVRACDTVRYRNFKTLTSPRPVQFSCVAVDSSGELVAAGGQDVFDVYLWSLQLGKLLEVMNGHEGPVSSIAFNPSPASSTLVSVSWDKTMRIWDTVETSVSREAITLTADGLNVCFRPDGKEIAVATLDGQILLFDSVEGRQVSSINGRNDLGSGRSEIDFTTAKKNLEGKAFSTLAYSADGLCILAAGQSKNLCLYYVTEGLLLKKFEVTQNRSLDAIDDFVSKKSMTDFGPMALIEARMEDDDEIRNISLPGVRKGDMAVRKLKPEVRVQCVRFSPTGRSFGACTTEGLLIYSLDSTSLFDPFALTENITPQTIRTNLREKEYSAALMMSIRLNDPQLICEVYEKIPINSASVIAENMPINYVEKLLAFIASHLESSTHLEFSVIWLNECLRHHGEKIRPGWRPPTMKMMAVLRDLQKVLSKRADDISKICDFNRFTMQYLLNLSRLKSSRSKNIVEEEMSSEEASDNEMEIL</sequence>
<dbReference type="InterPro" id="IPR036322">
    <property type="entry name" value="WD40_repeat_dom_sf"/>
</dbReference>
<feature type="repeat" description="WD" evidence="4">
    <location>
        <begin position="185"/>
        <end position="217"/>
    </location>
</feature>
<keyword evidence="3" id="KW-0677">Repeat</keyword>
<evidence type="ECO:0000259" key="6">
    <source>
        <dbReference type="Pfam" id="PF04003"/>
    </source>
</evidence>